<keyword evidence="11" id="KW-1238">Degradation of host capsule during virus entry</keyword>
<feature type="domain" description="Peptidase S74" evidence="12">
    <location>
        <begin position="770"/>
        <end position="869"/>
    </location>
</feature>
<evidence type="ECO:0000256" key="5">
    <source>
        <dbReference type="ARBA" id="ARBA00022804"/>
    </source>
</evidence>
<dbReference type="GO" id="GO:0098996">
    <property type="term" value="P:symbiont entry into host cell via disruption of host cell glycocalyx"/>
    <property type="evidence" value="ECO:0007669"/>
    <property type="project" value="UniProtKB-KW"/>
</dbReference>
<dbReference type="GO" id="GO:0098994">
    <property type="term" value="P:symbiont entry into host cell via disruption of host cell envelope"/>
    <property type="evidence" value="ECO:0007669"/>
    <property type="project" value="UniProtKB-KW"/>
</dbReference>
<dbReference type="Gene3D" id="2.150.10.10">
    <property type="entry name" value="Serralysin-like metalloprotease, C-terminal"/>
    <property type="match status" value="1"/>
</dbReference>
<evidence type="ECO:0000256" key="11">
    <source>
        <dbReference type="ARBA" id="ARBA00035731"/>
    </source>
</evidence>
<dbReference type="InterPro" id="IPR012334">
    <property type="entry name" value="Pectin_lyas_fold"/>
</dbReference>
<dbReference type="SUPFAM" id="SSF51126">
    <property type="entry name" value="Pectin lyase-like"/>
    <property type="match status" value="1"/>
</dbReference>
<evidence type="ECO:0000256" key="6">
    <source>
        <dbReference type="ARBA" id="ARBA00022844"/>
    </source>
</evidence>
<dbReference type="InterPro" id="IPR005604">
    <property type="entry name" value="Phage_T7_tail_fibre-like_N"/>
</dbReference>
<dbReference type="Gene3D" id="2.160.20.10">
    <property type="entry name" value="Single-stranded right-handed beta-helix, Pectin lyase-like"/>
    <property type="match status" value="1"/>
</dbReference>
<evidence type="ECO:0000313" key="14">
    <source>
        <dbReference type="Proteomes" id="UP001216733"/>
    </source>
</evidence>
<evidence type="ECO:0000256" key="8">
    <source>
        <dbReference type="ARBA" id="ARBA00023296"/>
    </source>
</evidence>
<comment type="similarity">
    <text evidence="9">In the N-terminal section; belongs to the Teseptimavirus fiber family.</text>
</comment>
<proteinExistence type="inferred from homology"/>
<evidence type="ECO:0000256" key="7">
    <source>
        <dbReference type="ARBA" id="ARBA00023165"/>
    </source>
</evidence>
<dbReference type="InterPro" id="IPR036388">
    <property type="entry name" value="WH-like_DNA-bd_sf"/>
</dbReference>
<protein>
    <recommendedName>
        <fullName evidence="10">Probable tail spike protein</fullName>
    </recommendedName>
</protein>
<keyword evidence="7" id="KW-1233">Viral attachment to host adhesion receptor</keyword>
<dbReference type="Gene3D" id="1.10.10.10">
    <property type="entry name" value="Winged helix-like DNA-binding domain superfamily/Winged helix DNA-binding domain"/>
    <property type="match status" value="1"/>
</dbReference>
<keyword evidence="14" id="KW-1185">Reference proteome</keyword>
<dbReference type="CDD" id="cd10144">
    <property type="entry name" value="Peptidase_S74_CIMCD"/>
    <property type="match status" value="1"/>
</dbReference>
<evidence type="ECO:0000256" key="4">
    <source>
        <dbReference type="ARBA" id="ARBA00022732"/>
    </source>
</evidence>
<dbReference type="Pfam" id="PF13884">
    <property type="entry name" value="Peptidase_S74"/>
    <property type="match status" value="1"/>
</dbReference>
<evidence type="ECO:0000256" key="2">
    <source>
        <dbReference type="ARBA" id="ARBA00022581"/>
    </source>
</evidence>
<dbReference type="GO" id="GO:0098671">
    <property type="term" value="P:adhesion receptor-mediated virion attachment to host cell"/>
    <property type="evidence" value="ECO:0007669"/>
    <property type="project" value="UniProtKB-KW"/>
</dbReference>
<dbReference type="Proteomes" id="UP001216733">
    <property type="component" value="Segment"/>
</dbReference>
<organism evidence="13 14">
    <name type="scientific">Klebsiella phage Amrap</name>
    <dbReference type="NCBI Taxonomy" id="3018530"/>
    <lineage>
        <taxon>Viruses</taxon>
        <taxon>Duplodnaviria</taxon>
        <taxon>Heunggongvirae</taxon>
        <taxon>Uroviricota</taxon>
        <taxon>Caudoviricetes</taxon>
        <taxon>Autographivirales</taxon>
        <taxon>Autotranscriptaviridae</taxon>
        <taxon>Studiervirinae</taxon>
        <taxon>Przondovirus</taxon>
        <taxon>Przondovirus amrap</taxon>
    </lineage>
</organism>
<dbReference type="GO" id="GO:0098015">
    <property type="term" value="C:virus tail"/>
    <property type="evidence" value="ECO:0007669"/>
    <property type="project" value="UniProtKB-KW"/>
</dbReference>
<keyword evidence="6" id="KW-0946">Virion</keyword>
<keyword evidence="3" id="KW-1235">Degradation of host cell envelope components during virus entry</keyword>
<comment type="subcellular location">
    <subcellularLocation>
        <location evidence="1">Virion</location>
    </subcellularLocation>
</comment>
<evidence type="ECO:0000256" key="10">
    <source>
        <dbReference type="ARBA" id="ARBA00035728"/>
    </source>
</evidence>
<evidence type="ECO:0000313" key="13">
    <source>
        <dbReference type="EMBL" id="WEU80594.1"/>
    </source>
</evidence>
<name>A0AAF0D806_9CAUD</name>
<keyword evidence="2" id="KW-0945">Host-virus interaction</keyword>
<evidence type="ECO:0000256" key="3">
    <source>
        <dbReference type="ARBA" id="ARBA00022717"/>
    </source>
</evidence>
<dbReference type="InterPro" id="IPR011049">
    <property type="entry name" value="Serralysin-like_metalloprot_C"/>
</dbReference>
<sequence>MDQEIKTVIQYPTGATEYDIPFDYLSRKFVRVSLVSDDNRRLLSNITEYRYVSKTRVKLLVSTTGFDRVEVRRFTSATERVIDFSDGSVLRANDLNVSQLQSSHIAEEARDAALMAMPQDDAGNLDARNRRIVRLADGIEPTDAVNKNQLDETLGDAGGILSEVKEVQQEIGDYIEEFTNGTTYLKNIVMVYNQGSAVGGETTIVINRPDPVFAVPTIYINGDRQDVGYQYEYNNVTKTITLVKPLHQGDFVVMMTSEGTHSLSSILAGPNGAAGIGTRDGLTVQEALDRIFASRLVLPQWFGARGDWSDVTNTGTDDTAAFEAAIEMAVLLNYTEVFVPAGSYLITRELNLNGGNKNTRLGARIRGAGWASSVLVFKAPTVDTPCISIIGTPGSHTSKGVEKLLIKAHPQTVGHGIGILCRNTCFAHVTEFIIANLNVGIRLENYMTAGSFTEFCYFTNGRLFTNNINIQFNKVQNGDNSFHGSNFKNIQNQVKKNGGIGVQIVGNPQGAAYLYNMTWDMQFFGGAGCIAMDLNYCNTDYVGGKLTGESDLTFKADGKSRFDFHGRFDSIGKVIWDTATEGARTGGTYVFANRTSLENAVMTYADAGRLPAGVAARPLPADWADRNNNGVYPATFHIRGPNIDSMGFVTYNSQGNGFYFGQLPFQGNIKDFNPSFWFSSGGTSFNTAATAYTMKLVNGEGLYFSDTTIRALSDGNVSLGEWNRRFKEARFSSWDITAHIVPTSTASKDIGSNTNRVRDLYLVNAPNVTSDSRKKSFIKPIDDALLDAWETIPFSQWKLNDSVAQKGDAARWHVGYIAQKVEEALKAKGLNPDAYGLITYGEDGWMLRMEECLAVESAMIRRKLGLTYR</sequence>
<evidence type="ECO:0000256" key="1">
    <source>
        <dbReference type="ARBA" id="ARBA00004328"/>
    </source>
</evidence>
<keyword evidence="4" id="KW-1227">Viral tail protein</keyword>
<dbReference type="PROSITE" id="PS51688">
    <property type="entry name" value="ICA"/>
    <property type="match status" value="1"/>
</dbReference>
<accession>A0AAF0D806</accession>
<reference evidence="13" key="1">
    <citation type="submission" date="2023-03" db="EMBL/GenBank/DDBJ databases">
        <title>A hybrid and poly-polish workflow for the complete and accurate assembly of phage genomes: a case study of ten przondoviruses.</title>
        <authorList>
            <person name="Elek C.K.A."/>
            <person name="Adriaenssens E.M."/>
        </authorList>
    </citation>
    <scope>NUCLEOTIDE SEQUENCE</scope>
</reference>
<dbReference type="InterPro" id="IPR030392">
    <property type="entry name" value="S74_ICA"/>
</dbReference>
<dbReference type="Pfam" id="PF03906">
    <property type="entry name" value="Phage_T7_tail"/>
    <property type="match status" value="1"/>
</dbReference>
<gene>
    <name evidence="13" type="ORF">FBLNLFFT_0048</name>
</gene>
<evidence type="ECO:0000256" key="9">
    <source>
        <dbReference type="ARBA" id="ARBA00035636"/>
    </source>
</evidence>
<dbReference type="InterPro" id="IPR011050">
    <property type="entry name" value="Pectin_lyase_fold/virulence"/>
</dbReference>
<evidence type="ECO:0000259" key="12">
    <source>
        <dbReference type="PROSITE" id="PS51688"/>
    </source>
</evidence>
<dbReference type="EMBL" id="OQ579031">
    <property type="protein sequence ID" value="WEU80594.1"/>
    <property type="molecule type" value="Genomic_DNA"/>
</dbReference>
<keyword evidence="8" id="KW-1160">Virus entry into host cell</keyword>
<dbReference type="SUPFAM" id="SSF101967">
    <property type="entry name" value="Adhesin YadA, collagen-binding domain"/>
    <property type="match status" value="1"/>
</dbReference>
<keyword evidence="5" id="KW-1161">Viral attachment to host cell</keyword>